<dbReference type="PANTHER" id="PTHR10039">
    <property type="entry name" value="AMELOGENIN"/>
    <property type="match status" value="1"/>
</dbReference>
<name>A0ABY0GQY0_9PEZI</name>
<evidence type="ECO:0000256" key="1">
    <source>
        <dbReference type="SAM" id="MobiDB-lite"/>
    </source>
</evidence>
<feature type="domain" description="DUF7791" evidence="2">
    <location>
        <begin position="391"/>
        <end position="486"/>
    </location>
</feature>
<gene>
    <name evidence="3" type="ORF">DL762_010546</name>
</gene>
<protein>
    <recommendedName>
        <fullName evidence="2">DUF7791 domain-containing protein</fullName>
    </recommendedName>
</protein>
<organism evidence="3 4">
    <name type="scientific">Monosporascus cannonballus</name>
    <dbReference type="NCBI Taxonomy" id="155416"/>
    <lineage>
        <taxon>Eukaryota</taxon>
        <taxon>Fungi</taxon>
        <taxon>Dikarya</taxon>
        <taxon>Ascomycota</taxon>
        <taxon>Pezizomycotina</taxon>
        <taxon>Sordariomycetes</taxon>
        <taxon>Xylariomycetidae</taxon>
        <taxon>Xylariales</taxon>
        <taxon>Xylariales incertae sedis</taxon>
        <taxon>Monosporascus</taxon>
    </lineage>
</organism>
<evidence type="ECO:0000313" key="4">
    <source>
        <dbReference type="Proteomes" id="UP000294003"/>
    </source>
</evidence>
<sequence length="693" mass="78801">MAPRSADGGLVENDELSTVLKTLGAQNRRIAAQATAFRSSSSETAKNLFQLCDGVCRLTQELISTIEGLKINSAGGKLDRYRQQVDSVLLEVLQDRLKGFTETAEDKNAKIEQNFSQILLSLQPGSQWQRQLIETARQAVQAQAPPSVAQLNDFSASLSAGAKHDREKLLKLRMLESLKFAGTRDRYERIPEAHQKTFEWVFHEPACNDDLRGKWVNFAIWLMSSKQLYRVTGKPGSDSTKAFFFMVDGLDELDGGCAELADFLLKTASTGENIELCLASRPWLVFEDAFRHRPSLRVEDLRVRDIEVFASDKLAEDVMFARLQKHGPINARALIKEVAEKSSGVFLWVSLVVKSLLEGLQDDDTVDDLLARLQLIPRDLEALYQKILGDLDPGYFEQASQIFQTVRASYLPWGEINLEKATSVEYKFTETSEQSHDRRSPLTLLAPSYIEEDPARALWIKYGEPMSWEQQCYNAERMRRRLNSRYFLEDRAHIFLVWGFKSSFDPHVTLCAARLRHAKAVCPKEDLEDTSSMEVFAGLVRQFVIHCHWMERRDKPEYVPFLDEMDRVTETILGAGGQNACQDFDIPHWTKRVDPYVGRTCQVHSLFDYAVIRSLAHYVQAKIADGHSFATNPNKSYLLNFLAQSTALYAGSVEETQAPSPATKSSNESVKEQRKWRHKIRNSLRKRLSSRKS</sequence>
<dbReference type="Pfam" id="PF25053">
    <property type="entry name" value="DUF7791"/>
    <property type="match status" value="1"/>
</dbReference>
<comment type="caution">
    <text evidence="3">The sequence shown here is derived from an EMBL/GenBank/DDBJ whole genome shotgun (WGS) entry which is preliminary data.</text>
</comment>
<dbReference type="EMBL" id="QJNS01000733">
    <property type="protein sequence ID" value="RYO74160.1"/>
    <property type="molecule type" value="Genomic_DNA"/>
</dbReference>
<reference evidence="3 4" key="1">
    <citation type="submission" date="2018-06" db="EMBL/GenBank/DDBJ databases">
        <title>Complete Genomes of Monosporascus.</title>
        <authorList>
            <person name="Robinson A.J."/>
            <person name="Natvig D.O."/>
        </authorList>
    </citation>
    <scope>NUCLEOTIDE SEQUENCE [LARGE SCALE GENOMIC DNA]</scope>
    <source>
        <strain evidence="3 4">CBS 609.92</strain>
    </source>
</reference>
<dbReference type="PANTHER" id="PTHR10039:SF5">
    <property type="entry name" value="NACHT DOMAIN-CONTAINING PROTEIN"/>
    <property type="match status" value="1"/>
</dbReference>
<dbReference type="InterPro" id="IPR056693">
    <property type="entry name" value="DUF7791"/>
</dbReference>
<feature type="region of interest" description="Disordered" evidence="1">
    <location>
        <begin position="654"/>
        <end position="693"/>
    </location>
</feature>
<proteinExistence type="predicted"/>
<evidence type="ECO:0000259" key="2">
    <source>
        <dbReference type="Pfam" id="PF25053"/>
    </source>
</evidence>
<keyword evidence="4" id="KW-1185">Reference proteome</keyword>
<dbReference type="Proteomes" id="UP000294003">
    <property type="component" value="Unassembled WGS sequence"/>
</dbReference>
<feature type="compositionally biased region" description="Basic residues" evidence="1">
    <location>
        <begin position="674"/>
        <end position="693"/>
    </location>
</feature>
<feature type="compositionally biased region" description="Polar residues" evidence="1">
    <location>
        <begin position="654"/>
        <end position="668"/>
    </location>
</feature>
<evidence type="ECO:0000313" key="3">
    <source>
        <dbReference type="EMBL" id="RYO74160.1"/>
    </source>
</evidence>
<accession>A0ABY0GQY0</accession>